<dbReference type="Proteomes" id="UP000822688">
    <property type="component" value="Chromosome V"/>
</dbReference>
<dbReference type="SUPFAM" id="SSF47095">
    <property type="entry name" value="HMG-box"/>
    <property type="match status" value="1"/>
</dbReference>
<dbReference type="InterPro" id="IPR039640">
    <property type="entry name" value="SCAB"/>
</dbReference>
<dbReference type="InterPro" id="IPR036910">
    <property type="entry name" value="HMG_box_dom_sf"/>
</dbReference>
<dbReference type="GO" id="GO:0003677">
    <property type="term" value="F:DNA binding"/>
    <property type="evidence" value="ECO:0007669"/>
    <property type="project" value="UniProtKB-UniRule"/>
</dbReference>
<dbReference type="EMBL" id="CM026426">
    <property type="protein sequence ID" value="KAG0571686.1"/>
    <property type="molecule type" value="Genomic_DNA"/>
</dbReference>
<dbReference type="Gene3D" id="2.30.29.140">
    <property type="match status" value="1"/>
</dbReference>
<evidence type="ECO:0000313" key="3">
    <source>
        <dbReference type="EMBL" id="KAG0571686.1"/>
    </source>
</evidence>
<reference evidence="3" key="1">
    <citation type="submission" date="2020-06" db="EMBL/GenBank/DDBJ databases">
        <title>WGS assembly of Ceratodon purpureus strain R40.</title>
        <authorList>
            <person name="Carey S.B."/>
            <person name="Jenkins J."/>
            <person name="Shu S."/>
            <person name="Lovell J.T."/>
            <person name="Sreedasyam A."/>
            <person name="Maumus F."/>
            <person name="Tiley G.P."/>
            <person name="Fernandez-Pozo N."/>
            <person name="Barry K."/>
            <person name="Chen C."/>
            <person name="Wang M."/>
            <person name="Lipzen A."/>
            <person name="Daum C."/>
            <person name="Saski C.A."/>
            <person name="Payton A.C."/>
            <person name="Mcbreen J.C."/>
            <person name="Conrad R.E."/>
            <person name="Kollar L.M."/>
            <person name="Olsson S."/>
            <person name="Huttunen S."/>
            <person name="Landis J.B."/>
            <person name="Wickett N.J."/>
            <person name="Johnson M.G."/>
            <person name="Rensing S.A."/>
            <person name="Grimwood J."/>
            <person name="Schmutz J."/>
            <person name="Mcdaniel S.F."/>
        </authorList>
    </citation>
    <scope>NUCLEOTIDE SEQUENCE</scope>
    <source>
        <strain evidence="3">R40</strain>
    </source>
</reference>
<organism evidence="3 4">
    <name type="scientific">Ceratodon purpureus</name>
    <name type="common">Fire moss</name>
    <name type="synonym">Dicranum purpureum</name>
    <dbReference type="NCBI Taxonomy" id="3225"/>
    <lineage>
        <taxon>Eukaryota</taxon>
        <taxon>Viridiplantae</taxon>
        <taxon>Streptophyta</taxon>
        <taxon>Embryophyta</taxon>
        <taxon>Bryophyta</taxon>
        <taxon>Bryophytina</taxon>
        <taxon>Bryopsida</taxon>
        <taxon>Dicranidae</taxon>
        <taxon>Pseudoditrichales</taxon>
        <taxon>Ditrichaceae</taxon>
        <taxon>Ceratodon</taxon>
    </lineage>
</organism>
<dbReference type="PANTHER" id="PTHR31172:SF3">
    <property type="entry name" value="STOMATAL CLOSURE-RELATED ACTIN-BINDING PROTEIN 1"/>
    <property type="match status" value="1"/>
</dbReference>
<proteinExistence type="predicted"/>
<dbReference type="GO" id="GO:0010119">
    <property type="term" value="P:regulation of stomatal movement"/>
    <property type="evidence" value="ECO:0007669"/>
    <property type="project" value="InterPro"/>
</dbReference>
<keyword evidence="1" id="KW-0539">Nucleus</keyword>
<dbReference type="PANTHER" id="PTHR31172">
    <property type="entry name" value="STOMATAL CLOSURE-RELATED ACTIN-BINDING PROTEIN 1"/>
    <property type="match status" value="1"/>
</dbReference>
<evidence type="ECO:0000256" key="1">
    <source>
        <dbReference type="PROSITE-ProRule" id="PRU00267"/>
    </source>
</evidence>
<dbReference type="InterPro" id="IPR009071">
    <property type="entry name" value="HMG_box_dom"/>
</dbReference>
<protein>
    <recommendedName>
        <fullName evidence="2">HMG box domain-containing protein</fullName>
    </recommendedName>
</protein>
<dbReference type="GO" id="GO:0005634">
    <property type="term" value="C:nucleus"/>
    <property type="evidence" value="ECO:0007669"/>
    <property type="project" value="UniProtKB-UniRule"/>
</dbReference>
<sequence>MRLHYELCGARGGGDAAARSMYWVAQKNHTFMLVLDSERERNAAIMQEDLLTTAMSGRYVFTAHHDVGKAGSEKWKQMSEEEKAVYNKEAESRKATYDQATIDYKRRTQRMMERCPKTLLKMMIRKLMSKMSDS</sequence>
<feature type="domain" description="HMG box" evidence="2">
    <location>
        <begin position="24"/>
        <end position="105"/>
    </location>
</feature>
<name>A0A8T0HLJ8_CERPU</name>
<evidence type="ECO:0000313" key="4">
    <source>
        <dbReference type="Proteomes" id="UP000822688"/>
    </source>
</evidence>
<feature type="DNA-binding region" description="HMG box" evidence="1">
    <location>
        <begin position="24"/>
        <end position="105"/>
    </location>
</feature>
<dbReference type="PROSITE" id="PS50118">
    <property type="entry name" value="HMG_BOX_2"/>
    <property type="match status" value="1"/>
</dbReference>
<gene>
    <name evidence="3" type="ORF">KC19_VG034000</name>
</gene>
<dbReference type="Pfam" id="PF00505">
    <property type="entry name" value="HMG_box"/>
    <property type="match status" value="1"/>
</dbReference>
<dbReference type="GO" id="GO:0007015">
    <property type="term" value="P:actin filament organization"/>
    <property type="evidence" value="ECO:0007669"/>
    <property type="project" value="InterPro"/>
</dbReference>
<evidence type="ECO:0000259" key="2">
    <source>
        <dbReference type="PROSITE" id="PS50118"/>
    </source>
</evidence>
<keyword evidence="1" id="KW-0238">DNA-binding</keyword>
<dbReference type="AlphaFoldDB" id="A0A8T0HLJ8"/>
<dbReference type="InterPro" id="IPR041144">
    <property type="entry name" value="SCAB-PH"/>
</dbReference>
<dbReference type="Gene3D" id="1.10.30.10">
    <property type="entry name" value="High mobility group box domain"/>
    <property type="match status" value="1"/>
</dbReference>
<accession>A0A8T0HLJ8</accession>
<dbReference type="Pfam" id="PF17684">
    <property type="entry name" value="SCAB-PH"/>
    <property type="match status" value="1"/>
</dbReference>
<keyword evidence="4" id="KW-1185">Reference proteome</keyword>
<comment type="caution">
    <text evidence="3">The sequence shown here is derived from an EMBL/GenBank/DDBJ whole genome shotgun (WGS) entry which is preliminary data.</text>
</comment>
<dbReference type="GO" id="GO:0003779">
    <property type="term" value="F:actin binding"/>
    <property type="evidence" value="ECO:0007669"/>
    <property type="project" value="InterPro"/>
</dbReference>